<dbReference type="EMBL" id="UZAN01053676">
    <property type="protein sequence ID" value="VDP90085.1"/>
    <property type="molecule type" value="Genomic_DNA"/>
</dbReference>
<keyword evidence="2" id="KW-1185">Reference proteome</keyword>
<protein>
    <submittedName>
        <fullName evidence="3">MSHA biogenesis protein MshL</fullName>
    </submittedName>
</protein>
<dbReference type="InterPro" id="IPR008978">
    <property type="entry name" value="HSP20-like_chaperone"/>
</dbReference>
<dbReference type="PANTHER" id="PTHR46983">
    <property type="entry name" value="CYSTEINE AND HISTIDINE-RICH DOMAIN-CONTAINING PROTEIN 1"/>
    <property type="match status" value="1"/>
</dbReference>
<dbReference type="WBParaSite" id="ECPE_0001284901-mRNA-1">
    <property type="protein sequence ID" value="ECPE_0001284901-mRNA-1"/>
    <property type="gene ID" value="ECPE_0001284901"/>
</dbReference>
<organism evidence="3">
    <name type="scientific">Echinostoma caproni</name>
    <dbReference type="NCBI Taxonomy" id="27848"/>
    <lineage>
        <taxon>Eukaryota</taxon>
        <taxon>Metazoa</taxon>
        <taxon>Spiralia</taxon>
        <taxon>Lophotrochozoa</taxon>
        <taxon>Platyhelminthes</taxon>
        <taxon>Trematoda</taxon>
        <taxon>Digenea</taxon>
        <taxon>Plagiorchiida</taxon>
        <taxon>Echinostomata</taxon>
        <taxon>Echinostomatoidea</taxon>
        <taxon>Echinostomatidae</taxon>
        <taxon>Echinostoma</taxon>
    </lineage>
</organism>
<name>A0A183B0S7_9TREM</name>
<gene>
    <name evidence="1" type="ORF">ECPE_LOCUS12813</name>
</gene>
<evidence type="ECO:0000313" key="3">
    <source>
        <dbReference type="WBParaSite" id="ECPE_0001284901-mRNA-1"/>
    </source>
</evidence>
<reference evidence="1 2" key="2">
    <citation type="submission" date="2018-11" db="EMBL/GenBank/DDBJ databases">
        <authorList>
            <consortium name="Pathogen Informatics"/>
        </authorList>
    </citation>
    <scope>NUCLEOTIDE SEQUENCE [LARGE SCALE GENOMIC DNA]</scope>
    <source>
        <strain evidence="1 2">Egypt</strain>
    </source>
</reference>
<sequence>MFTLIDILQVSEPVLPVPVVVPPPINVPIHRPAATECMQRLHVEVAPSLKSMLEKMSLTNDTRGTAKVEQDGDKITPGTSCKNSGCKAAARETNLAISVAQKAVCRHDWFQLPGQVTVSIYAKATLPDTVVVEANQTRLSVRFDFGADRQHFEQTFDLFGVRVFIRI</sequence>
<proteinExistence type="predicted"/>
<evidence type="ECO:0000313" key="1">
    <source>
        <dbReference type="EMBL" id="VDP90085.1"/>
    </source>
</evidence>
<dbReference type="Proteomes" id="UP000272942">
    <property type="component" value="Unassembled WGS sequence"/>
</dbReference>
<reference evidence="3" key="1">
    <citation type="submission" date="2016-06" db="UniProtKB">
        <authorList>
            <consortium name="WormBaseParasite"/>
        </authorList>
    </citation>
    <scope>IDENTIFICATION</scope>
</reference>
<accession>A0A183B0S7</accession>
<dbReference type="SUPFAM" id="SSF49764">
    <property type="entry name" value="HSP20-like chaperones"/>
    <property type="match status" value="1"/>
</dbReference>
<dbReference type="AlphaFoldDB" id="A0A183B0S7"/>
<dbReference type="OrthoDB" id="10261079at2759"/>
<dbReference type="InterPro" id="IPR039790">
    <property type="entry name" value="CHRD1"/>
</dbReference>
<evidence type="ECO:0000313" key="2">
    <source>
        <dbReference type="Proteomes" id="UP000272942"/>
    </source>
</evidence>
<dbReference type="PANTHER" id="PTHR46983:SF3">
    <property type="entry name" value="CHPADIPLOID STATE MAINTENANCE PROTEIN CHPA"/>
    <property type="match status" value="1"/>
</dbReference>
<dbReference type="Gene3D" id="2.60.40.790">
    <property type="match status" value="1"/>
</dbReference>